<feature type="transmembrane region" description="Helical" evidence="1">
    <location>
        <begin position="31"/>
        <end position="49"/>
    </location>
</feature>
<keyword evidence="1" id="KW-0472">Membrane</keyword>
<organism evidence="2 3">
    <name type="scientific">Curtobacterium citreum</name>
    <dbReference type="NCBI Taxonomy" id="2036"/>
    <lineage>
        <taxon>Bacteria</taxon>
        <taxon>Bacillati</taxon>
        <taxon>Actinomycetota</taxon>
        <taxon>Actinomycetes</taxon>
        <taxon>Micrococcales</taxon>
        <taxon>Microbacteriaceae</taxon>
        <taxon>Curtobacterium</taxon>
    </lineage>
</organism>
<dbReference type="RefSeq" id="WP_175326588.1">
    <property type="nucleotide sequence ID" value="NZ_BAAAWP010000001.1"/>
</dbReference>
<feature type="transmembrane region" description="Helical" evidence="1">
    <location>
        <begin position="81"/>
        <end position="100"/>
    </location>
</feature>
<keyword evidence="1" id="KW-0812">Transmembrane</keyword>
<feature type="transmembrane region" description="Helical" evidence="1">
    <location>
        <begin position="56"/>
        <end position="75"/>
    </location>
</feature>
<evidence type="ECO:0000313" key="2">
    <source>
        <dbReference type="EMBL" id="NUU29255.1"/>
    </source>
</evidence>
<keyword evidence="1" id="KW-1133">Transmembrane helix</keyword>
<dbReference type="EMBL" id="JABMCG010000123">
    <property type="protein sequence ID" value="NUU29255.1"/>
    <property type="molecule type" value="Genomic_DNA"/>
</dbReference>
<gene>
    <name evidence="2" type="ORF">HP467_14255</name>
</gene>
<protein>
    <submittedName>
        <fullName evidence="2">Uncharacterized protein</fullName>
    </submittedName>
</protein>
<evidence type="ECO:0000256" key="1">
    <source>
        <dbReference type="SAM" id="Phobius"/>
    </source>
</evidence>
<evidence type="ECO:0000313" key="3">
    <source>
        <dbReference type="Proteomes" id="UP000539146"/>
    </source>
</evidence>
<accession>A0A850DXW1</accession>
<sequence>MFIDVLAALVCLAIAWWRTSSLENQPMPFGLVLVSVAAALYGVGIGWWARSGRRRSFSVVGLLVVVVVFVLLVGAPPRLAGTRWAWLLTSFAGVIIGSGIREWVVARASAVDPKRGRRRPGGR</sequence>
<dbReference type="Proteomes" id="UP000539146">
    <property type="component" value="Unassembled WGS sequence"/>
</dbReference>
<reference evidence="2 3" key="1">
    <citation type="submission" date="2020-05" db="EMBL/GenBank/DDBJ databases">
        <title>Genome Sequencing of Type Strains.</title>
        <authorList>
            <person name="Lemaire J.F."/>
            <person name="Inderbitzin P."/>
            <person name="Gregorio O.A."/>
            <person name="Collins S.B."/>
            <person name="Wespe N."/>
            <person name="Knight-Connoni V."/>
        </authorList>
    </citation>
    <scope>NUCLEOTIDE SEQUENCE [LARGE SCALE GENOMIC DNA]</scope>
    <source>
        <strain evidence="2 3">DSM 20512</strain>
    </source>
</reference>
<dbReference type="AlphaFoldDB" id="A0A850DXW1"/>
<comment type="caution">
    <text evidence="2">The sequence shown here is derived from an EMBL/GenBank/DDBJ whole genome shotgun (WGS) entry which is preliminary data.</text>
</comment>
<name>A0A850DXW1_9MICO</name>
<proteinExistence type="predicted"/>